<feature type="transmembrane region" description="Helical" evidence="2">
    <location>
        <begin position="20"/>
        <end position="48"/>
    </location>
</feature>
<protein>
    <submittedName>
        <fullName evidence="4">Uncharacterized protein</fullName>
    </submittedName>
</protein>
<sequence length="522" mass="58456">MNSPTVLNNFLSYSEETFHIGGLTIITLLIVVGTFFLACFCIFCPSILLKDNDRRYGRCDKDNLHLTGNGKRGLLSLMFAKLDEFDSLTPLILSPEGSNNNNSLATAITEQGILMDDNSLKNNNNLLQKIVSSPAALRNILSRSCSGSSVSFKNSTSTQSSDDNKINMAPEEVKQAMVAEFLTTHTSSNSPPPIKRATYVKIQSSNNIILTPESRITTFDYTTSKSCATIPEDDEEGESIYGDDLVSIDRTVISNTNNQMNYYKYTNKYNLSMYGSIPRPYNGQPPLSSPPPSYPPPTPPDKKKLDLEKIIKPESPTKKSGISNLSTPNSSIGGSNSIVDDTCSSVSEESFIEHEEVCENNPLDGTYQLHRIDEVSESLTTGSKTIDSIATMESYTNSNFINPPPTGFKMARSVSEQFELGFSKRIYQKNMKSCKKFMESFEINNKANIEDYNYQSVILRIKNYDKLKISFFYEAIKRFKNDSGCDEWVKMEENVGEYLCISIIYITTAIQIWNQKKNNNIF</sequence>
<proteinExistence type="predicted"/>
<keyword evidence="2" id="KW-1133">Transmembrane helix</keyword>
<evidence type="ECO:0000256" key="1">
    <source>
        <dbReference type="SAM" id="MobiDB-lite"/>
    </source>
</evidence>
<keyword evidence="2" id="KW-0812">Transmembrane</keyword>
<dbReference type="AlphaFoldDB" id="A0AAF5HZ30"/>
<keyword evidence="2" id="KW-0472">Membrane</keyword>
<reference evidence="4" key="1">
    <citation type="submission" date="2024-02" db="UniProtKB">
        <authorList>
            <consortium name="WormBaseParasite"/>
        </authorList>
    </citation>
    <scope>IDENTIFICATION</scope>
</reference>
<dbReference type="WBParaSite" id="TCONS_00004071.p1">
    <property type="protein sequence ID" value="TCONS_00004071.p1"/>
    <property type="gene ID" value="XLOC_001024"/>
</dbReference>
<dbReference type="Proteomes" id="UP000035681">
    <property type="component" value="Unplaced"/>
</dbReference>
<feature type="compositionally biased region" description="Polar residues" evidence="1">
    <location>
        <begin position="318"/>
        <end position="338"/>
    </location>
</feature>
<evidence type="ECO:0000313" key="4">
    <source>
        <dbReference type="WBParaSite" id="TCONS_00004071.p1"/>
    </source>
</evidence>
<feature type="region of interest" description="Disordered" evidence="1">
    <location>
        <begin position="280"/>
        <end position="338"/>
    </location>
</feature>
<feature type="compositionally biased region" description="Pro residues" evidence="1">
    <location>
        <begin position="287"/>
        <end position="299"/>
    </location>
</feature>
<organism evidence="3 4">
    <name type="scientific">Strongyloides stercoralis</name>
    <name type="common">Threadworm</name>
    <dbReference type="NCBI Taxonomy" id="6248"/>
    <lineage>
        <taxon>Eukaryota</taxon>
        <taxon>Metazoa</taxon>
        <taxon>Ecdysozoa</taxon>
        <taxon>Nematoda</taxon>
        <taxon>Chromadorea</taxon>
        <taxon>Rhabditida</taxon>
        <taxon>Tylenchina</taxon>
        <taxon>Panagrolaimomorpha</taxon>
        <taxon>Strongyloidoidea</taxon>
        <taxon>Strongyloididae</taxon>
        <taxon>Strongyloides</taxon>
    </lineage>
</organism>
<evidence type="ECO:0000256" key="2">
    <source>
        <dbReference type="SAM" id="Phobius"/>
    </source>
</evidence>
<name>A0AAF5HZ30_STRER</name>
<keyword evidence="3" id="KW-1185">Reference proteome</keyword>
<evidence type="ECO:0000313" key="3">
    <source>
        <dbReference type="Proteomes" id="UP000035681"/>
    </source>
</evidence>
<accession>A0AAF5HZ30</accession>
<feature type="compositionally biased region" description="Basic and acidic residues" evidence="1">
    <location>
        <begin position="300"/>
        <end position="317"/>
    </location>
</feature>